<gene>
    <name evidence="1" type="ORF">QNI19_26685</name>
</gene>
<sequence length="263" mass="30652">MIFDWVPKLPTMVEECEEVALDRAYYKKESLLHTLYQLPEELRDEYIKIRLFHFASLYESKNAVSDQEEWFIPKFTSDGEDILSIKDHPTPTDRLLSKEERQVYDKLVDFFEARELFHFCQQQYDIIVNKVQVPKPIVFEDLFKGPDSVGINVVNKIIMILQANGIVSEIDMNFRYNWLMDNKELSFAAFLYTLDKKGYLCPSSKADKGKAVNIFFNGGLTDESARKIYSRSNQGKADDLLKANVYDFYRIIPDLSLPVVPKN</sequence>
<keyword evidence="2" id="KW-1185">Reference proteome</keyword>
<evidence type="ECO:0000313" key="2">
    <source>
        <dbReference type="Proteomes" id="UP001228581"/>
    </source>
</evidence>
<organism evidence="1 2">
    <name type="scientific">Xanthocytophaga flava</name>
    <dbReference type="NCBI Taxonomy" id="3048013"/>
    <lineage>
        <taxon>Bacteria</taxon>
        <taxon>Pseudomonadati</taxon>
        <taxon>Bacteroidota</taxon>
        <taxon>Cytophagia</taxon>
        <taxon>Cytophagales</taxon>
        <taxon>Rhodocytophagaceae</taxon>
        <taxon>Xanthocytophaga</taxon>
    </lineage>
</organism>
<proteinExistence type="predicted"/>
<dbReference type="RefSeq" id="WP_314001445.1">
    <property type="nucleotide sequence ID" value="NZ_JASJOT010000023.1"/>
</dbReference>
<comment type="caution">
    <text evidence="1">The sequence shown here is derived from an EMBL/GenBank/DDBJ whole genome shotgun (WGS) entry which is preliminary data.</text>
</comment>
<dbReference type="Proteomes" id="UP001228581">
    <property type="component" value="Unassembled WGS sequence"/>
</dbReference>
<dbReference type="EMBL" id="JASJOT010000023">
    <property type="protein sequence ID" value="MDJ1496548.1"/>
    <property type="molecule type" value="Genomic_DNA"/>
</dbReference>
<protein>
    <submittedName>
        <fullName evidence="1">Uncharacterized protein</fullName>
    </submittedName>
</protein>
<accession>A0ABT7CS24</accession>
<evidence type="ECO:0000313" key="1">
    <source>
        <dbReference type="EMBL" id="MDJ1496548.1"/>
    </source>
</evidence>
<reference evidence="1 2" key="1">
    <citation type="submission" date="2023-05" db="EMBL/GenBank/DDBJ databases">
        <authorList>
            <person name="Zhang X."/>
        </authorList>
    </citation>
    <scope>NUCLEOTIDE SEQUENCE [LARGE SCALE GENOMIC DNA]</scope>
    <source>
        <strain evidence="1 2">DM2B3-1</strain>
    </source>
</reference>
<name>A0ABT7CS24_9BACT</name>